<evidence type="ECO:0000256" key="5">
    <source>
        <dbReference type="ARBA" id="ARBA00022683"/>
    </source>
</evidence>
<dbReference type="PROSITE" id="PS00371">
    <property type="entry name" value="PTS_EIIA_TYPE_1_HIS"/>
    <property type="match status" value="1"/>
</dbReference>
<dbReference type="GO" id="GO:0005737">
    <property type="term" value="C:cytoplasm"/>
    <property type="evidence" value="ECO:0007669"/>
    <property type="project" value="UniProtKB-SubCell"/>
</dbReference>
<dbReference type="InterPro" id="IPR050890">
    <property type="entry name" value="PTS_EIIA_component"/>
</dbReference>
<evidence type="ECO:0000256" key="3">
    <source>
        <dbReference type="ARBA" id="ARBA00022597"/>
    </source>
</evidence>
<dbReference type="PANTHER" id="PTHR45008:SF1">
    <property type="entry name" value="PTS SYSTEM GLUCOSE-SPECIFIC EIIA COMPONENT"/>
    <property type="match status" value="1"/>
</dbReference>
<dbReference type="EC" id="2.7.1.-" evidence="8"/>
<sequence>MMNLFKKNKPIDILSPMSGKIVPLEEVDDKAFSERRLGEGIAIKITDGKVIAPFDGEITSTYKSNHCVVIRSKEGIELLIHVGLETIKLKGEGFTQHVALMQEVKQGDVILEADLELLKEKGKSLMSPIIITNMGRVESIEKVEGNVEKGLSKIMTVTLKKSKY</sequence>
<accession>M1ZI38</accession>
<evidence type="ECO:0000256" key="2">
    <source>
        <dbReference type="ARBA" id="ARBA00022448"/>
    </source>
</evidence>
<evidence type="ECO:0000259" key="7">
    <source>
        <dbReference type="PROSITE" id="PS51093"/>
    </source>
</evidence>
<dbReference type="FunFam" id="2.70.70.10:FF:000001">
    <property type="entry name" value="PTS system glucose-specific IIA component"/>
    <property type="match status" value="1"/>
</dbReference>
<keyword evidence="4 8" id="KW-0808">Transferase</keyword>
<dbReference type="GO" id="GO:0016301">
    <property type="term" value="F:kinase activity"/>
    <property type="evidence" value="ECO:0007669"/>
    <property type="project" value="UniProtKB-KW"/>
</dbReference>
<dbReference type="EMBL" id="LT669839">
    <property type="protein sequence ID" value="SHD77905.1"/>
    <property type="molecule type" value="Genomic_DNA"/>
</dbReference>
<protein>
    <submittedName>
        <fullName evidence="8">Glucose-specific phosphotransferase enzyme IIA component</fullName>
        <ecNumber evidence="8">2.7.1.-</ecNumber>
    </submittedName>
</protein>
<evidence type="ECO:0000313" key="8">
    <source>
        <dbReference type="EMBL" id="SHD77905.1"/>
    </source>
</evidence>
<dbReference type="Pfam" id="PF00358">
    <property type="entry name" value="PTS_EIIA_1"/>
    <property type="match status" value="1"/>
</dbReference>
<dbReference type="GO" id="GO:0009401">
    <property type="term" value="P:phosphoenolpyruvate-dependent sugar phosphotransferase system"/>
    <property type="evidence" value="ECO:0007669"/>
    <property type="project" value="UniProtKB-KW"/>
</dbReference>
<dbReference type="AlphaFoldDB" id="M1ZI38"/>
<comment type="subcellular location">
    <subcellularLocation>
        <location evidence="1">Cytoplasm</location>
    </subcellularLocation>
</comment>
<keyword evidence="6" id="KW-0418">Kinase</keyword>
<keyword evidence="2" id="KW-0813">Transport</keyword>
<keyword evidence="9" id="KW-1185">Reference proteome</keyword>
<evidence type="ECO:0000313" key="9">
    <source>
        <dbReference type="Proteomes" id="UP000245423"/>
    </source>
</evidence>
<keyword evidence="3" id="KW-0762">Sugar transport</keyword>
<organism evidence="8 9">
    <name type="scientific">[Clostridium] ultunense Esp</name>
    <dbReference type="NCBI Taxonomy" id="1288971"/>
    <lineage>
        <taxon>Bacteria</taxon>
        <taxon>Bacillati</taxon>
        <taxon>Bacillota</taxon>
        <taxon>Tissierellia</taxon>
        <taxon>Tissierellales</taxon>
        <taxon>Tepidimicrobiaceae</taxon>
        <taxon>Schnuerera</taxon>
    </lineage>
</organism>
<evidence type="ECO:0000256" key="6">
    <source>
        <dbReference type="ARBA" id="ARBA00022777"/>
    </source>
</evidence>
<feature type="domain" description="PTS EIIA type-1" evidence="7">
    <location>
        <begin position="29"/>
        <end position="133"/>
    </location>
</feature>
<dbReference type="InterPro" id="IPR001127">
    <property type="entry name" value="PTS_EIIA_1_perm"/>
</dbReference>
<dbReference type="Proteomes" id="UP000245423">
    <property type="component" value="Chromosome 1"/>
</dbReference>
<dbReference type="InterPro" id="IPR011055">
    <property type="entry name" value="Dup_hybrid_motif"/>
</dbReference>
<name>M1ZI38_9FIRM</name>
<dbReference type="HOGENOM" id="CLU_012312_5_3_9"/>
<evidence type="ECO:0000256" key="1">
    <source>
        <dbReference type="ARBA" id="ARBA00004496"/>
    </source>
</evidence>
<dbReference type="PANTHER" id="PTHR45008">
    <property type="entry name" value="PTS SYSTEM GLUCOSE-SPECIFIC EIIA COMPONENT"/>
    <property type="match status" value="1"/>
</dbReference>
<proteinExistence type="predicted"/>
<dbReference type="NCBIfam" id="TIGR00830">
    <property type="entry name" value="PTBA"/>
    <property type="match status" value="1"/>
</dbReference>
<keyword evidence="5" id="KW-0598">Phosphotransferase system</keyword>
<reference evidence="8 9" key="1">
    <citation type="submission" date="2016-11" db="EMBL/GenBank/DDBJ databases">
        <authorList>
            <person name="Manzoor S."/>
        </authorList>
    </citation>
    <scope>NUCLEOTIDE SEQUENCE [LARGE SCALE GENOMIC DNA]</scope>
    <source>
        <strain evidence="8">Clostridium ultunense strain Esp</strain>
    </source>
</reference>
<dbReference type="Gene3D" id="2.70.70.10">
    <property type="entry name" value="Glucose Permease (Domain IIA)"/>
    <property type="match status" value="1"/>
</dbReference>
<dbReference type="PROSITE" id="PS51093">
    <property type="entry name" value="PTS_EIIA_TYPE_1"/>
    <property type="match status" value="1"/>
</dbReference>
<gene>
    <name evidence="8" type="primary">crr</name>
    <name evidence="8" type="ORF">CUESP1_2559</name>
</gene>
<evidence type="ECO:0000256" key="4">
    <source>
        <dbReference type="ARBA" id="ARBA00022679"/>
    </source>
</evidence>
<dbReference type="SUPFAM" id="SSF51261">
    <property type="entry name" value="Duplicated hybrid motif"/>
    <property type="match status" value="1"/>
</dbReference>